<dbReference type="SUPFAM" id="SSF81383">
    <property type="entry name" value="F-box domain"/>
    <property type="match status" value="1"/>
</dbReference>
<keyword evidence="4" id="KW-1185">Reference proteome</keyword>
<dbReference type="InterPro" id="IPR056594">
    <property type="entry name" value="AT5G49610-like_b-prop"/>
</dbReference>
<name>A0A1Z5R255_SORBI</name>
<dbReference type="InParanoid" id="A0A1Z5R255"/>
<accession>A0A1Z5R255</accession>
<organism evidence="3 4">
    <name type="scientific">Sorghum bicolor</name>
    <name type="common">Sorghum</name>
    <name type="synonym">Sorghum vulgare</name>
    <dbReference type="NCBI Taxonomy" id="4558"/>
    <lineage>
        <taxon>Eukaryota</taxon>
        <taxon>Viridiplantae</taxon>
        <taxon>Streptophyta</taxon>
        <taxon>Embryophyta</taxon>
        <taxon>Tracheophyta</taxon>
        <taxon>Spermatophyta</taxon>
        <taxon>Magnoliopsida</taxon>
        <taxon>Liliopsida</taxon>
        <taxon>Poales</taxon>
        <taxon>Poaceae</taxon>
        <taxon>PACMAD clade</taxon>
        <taxon>Panicoideae</taxon>
        <taxon>Andropogonodae</taxon>
        <taxon>Andropogoneae</taxon>
        <taxon>Sorghinae</taxon>
        <taxon>Sorghum</taxon>
    </lineage>
</organism>
<evidence type="ECO:0000313" key="3">
    <source>
        <dbReference type="EMBL" id="OQU77852.1"/>
    </source>
</evidence>
<dbReference type="AlphaFoldDB" id="A0A1Z5R255"/>
<gene>
    <name evidence="3" type="ORF">SORBI_3009G112400</name>
</gene>
<evidence type="ECO:0000259" key="2">
    <source>
        <dbReference type="Pfam" id="PF23635"/>
    </source>
</evidence>
<reference evidence="4" key="2">
    <citation type="journal article" date="2018" name="Plant J.">
        <title>The Sorghum bicolor reference genome: improved assembly, gene annotations, a transcriptome atlas, and signatures of genome organization.</title>
        <authorList>
            <person name="McCormick R.F."/>
            <person name="Truong S.K."/>
            <person name="Sreedasyam A."/>
            <person name="Jenkins J."/>
            <person name="Shu S."/>
            <person name="Sims D."/>
            <person name="Kennedy M."/>
            <person name="Amirebrahimi M."/>
            <person name="Weers B.D."/>
            <person name="McKinley B."/>
            <person name="Mattison A."/>
            <person name="Morishige D.T."/>
            <person name="Grimwood J."/>
            <person name="Schmutz J."/>
            <person name="Mullet J.E."/>
        </authorList>
    </citation>
    <scope>NUCLEOTIDE SEQUENCE [LARGE SCALE GENOMIC DNA]</scope>
    <source>
        <strain evidence="4">cv. BTx623</strain>
    </source>
</reference>
<dbReference type="EMBL" id="CM000768">
    <property type="protein sequence ID" value="OQU77852.1"/>
    <property type="molecule type" value="Genomic_DNA"/>
</dbReference>
<dbReference type="OrthoDB" id="608133at2759"/>
<dbReference type="Gramene" id="OQU77852">
    <property type="protein sequence ID" value="OQU77852"/>
    <property type="gene ID" value="SORBI_3009G112400"/>
</dbReference>
<reference evidence="3 4" key="1">
    <citation type="journal article" date="2009" name="Nature">
        <title>The Sorghum bicolor genome and the diversification of grasses.</title>
        <authorList>
            <person name="Paterson A.H."/>
            <person name="Bowers J.E."/>
            <person name="Bruggmann R."/>
            <person name="Dubchak I."/>
            <person name="Grimwood J."/>
            <person name="Gundlach H."/>
            <person name="Haberer G."/>
            <person name="Hellsten U."/>
            <person name="Mitros T."/>
            <person name="Poliakov A."/>
            <person name="Schmutz J."/>
            <person name="Spannagl M."/>
            <person name="Tang H."/>
            <person name="Wang X."/>
            <person name="Wicker T."/>
            <person name="Bharti A.K."/>
            <person name="Chapman J."/>
            <person name="Feltus F.A."/>
            <person name="Gowik U."/>
            <person name="Grigoriev I.V."/>
            <person name="Lyons E."/>
            <person name="Maher C.A."/>
            <person name="Martis M."/>
            <person name="Narechania A."/>
            <person name="Otillar R.P."/>
            <person name="Penning B.W."/>
            <person name="Salamov A.A."/>
            <person name="Wang Y."/>
            <person name="Zhang L."/>
            <person name="Carpita N.C."/>
            <person name="Freeling M."/>
            <person name="Gingle A.R."/>
            <person name="Hash C.T."/>
            <person name="Keller B."/>
            <person name="Klein P."/>
            <person name="Kresovich S."/>
            <person name="McCann M.C."/>
            <person name="Ming R."/>
            <person name="Peterson D.G."/>
            <person name="Mehboob-ur-Rahman"/>
            <person name="Ware D."/>
            <person name="Westhoff P."/>
            <person name="Mayer K.F."/>
            <person name="Messing J."/>
            <person name="Rokhsar D.S."/>
        </authorList>
    </citation>
    <scope>NUCLEOTIDE SEQUENCE [LARGE SCALE GENOMIC DNA]</scope>
    <source>
        <strain evidence="4">cv. BTx623</strain>
    </source>
</reference>
<feature type="domain" description="F-box protein AT5G49610-like beta-propeller" evidence="2">
    <location>
        <begin position="114"/>
        <end position="315"/>
    </location>
</feature>
<feature type="domain" description="F-box" evidence="1">
    <location>
        <begin position="21"/>
        <end position="59"/>
    </location>
</feature>
<dbReference type="KEGG" id="sbi:8077899"/>
<dbReference type="PANTHER" id="PTHR32133:SF401">
    <property type="entry name" value="F-BOX DOMAIN-CONTAINING PROTEIN"/>
    <property type="match status" value="1"/>
</dbReference>
<evidence type="ECO:0000259" key="1">
    <source>
        <dbReference type="Pfam" id="PF00646"/>
    </source>
</evidence>
<dbReference type="Gene3D" id="1.20.1280.50">
    <property type="match status" value="1"/>
</dbReference>
<dbReference type="Proteomes" id="UP000000768">
    <property type="component" value="Chromosome 9"/>
</dbReference>
<protein>
    <submittedName>
        <fullName evidence="3">Uncharacterized protein</fullName>
    </submittedName>
</protein>
<dbReference type="eggNOG" id="ENOG502RRNW">
    <property type="taxonomic scope" value="Eukaryota"/>
</dbReference>
<dbReference type="OMA" id="GAEMSMH"/>
<dbReference type="Pfam" id="PF23635">
    <property type="entry name" value="Beta-prop_AT5G49610-like"/>
    <property type="match status" value="1"/>
</dbReference>
<evidence type="ECO:0000313" key="4">
    <source>
        <dbReference type="Proteomes" id="UP000000768"/>
    </source>
</evidence>
<dbReference type="Pfam" id="PF00646">
    <property type="entry name" value="F-box"/>
    <property type="match status" value="1"/>
</dbReference>
<dbReference type="InterPro" id="IPR001810">
    <property type="entry name" value="F-box_dom"/>
</dbReference>
<dbReference type="STRING" id="4558.A0A1Z5R255"/>
<sequence>MSEGATSPALEPEAAPLPDNDDIHREIFLRLPPLPSSLPRASLVCKRWRRILSDPAFLRRFRAHHRAPPLLGFFADEDGDIDFVPTLRRPDRIPGARFSLPRRRRGDDYLSFLGCRHGLALFVDRARSEAVVWNPVTGSQCRVPFPPDFNKRHVYYKGAVLSSSGDGHVHGDCRLIPFKLVLVHQTDLHDTLASACLYESESGKWGNITSIAIPWSRLHQPSVLVGNRLYWILLGTSDILEFDLDGQSLAIIQKPEDPRVTNNSGIQALRLEGNKLGLATLSKLSIQLWQRETNSDAAGTWVPWKTIELDKLLSLDRLTRIWTATILGFDEDSNAFFICTSVGIYMIHLESTRFTKLFQGDSFTAYYPYTSLYTAGLGIDDGDDRAEMLNNT</sequence>
<dbReference type="PANTHER" id="PTHR32133">
    <property type="entry name" value="OS07G0120400 PROTEIN"/>
    <property type="match status" value="1"/>
</dbReference>
<dbReference type="SUPFAM" id="SSF50965">
    <property type="entry name" value="Galactose oxidase, central domain"/>
    <property type="match status" value="1"/>
</dbReference>
<proteinExistence type="predicted"/>
<dbReference type="InterPro" id="IPR011043">
    <property type="entry name" value="Gal_Oxase/kelch_b-propeller"/>
</dbReference>
<dbReference type="InterPro" id="IPR036047">
    <property type="entry name" value="F-box-like_dom_sf"/>
</dbReference>